<reference evidence="2 3" key="1">
    <citation type="submission" date="2019-12" db="EMBL/GenBank/DDBJ databases">
        <authorList>
            <person name="Xu J."/>
        </authorList>
    </citation>
    <scope>NUCLEOTIDE SEQUENCE [LARGE SCALE GENOMIC DNA]</scope>
    <source>
        <strain evidence="2 3">HX-5-24</strain>
    </source>
</reference>
<dbReference type="SUPFAM" id="SSF56954">
    <property type="entry name" value="Outer membrane efflux proteins (OEP)"/>
    <property type="match status" value="1"/>
</dbReference>
<dbReference type="PANTHER" id="PTHR30203:SF24">
    <property type="entry name" value="BLR4935 PROTEIN"/>
    <property type="match status" value="1"/>
</dbReference>
<dbReference type="InterPro" id="IPR010131">
    <property type="entry name" value="MdtP/NodT-like"/>
</dbReference>
<protein>
    <submittedName>
        <fullName evidence="2">TolC family protein</fullName>
    </submittedName>
</protein>
<organism evidence="2 3">
    <name type="scientific">Noviluteimonas gilva</name>
    <dbReference type="NCBI Taxonomy" id="2682097"/>
    <lineage>
        <taxon>Bacteria</taxon>
        <taxon>Pseudomonadati</taxon>
        <taxon>Pseudomonadota</taxon>
        <taxon>Gammaproteobacteria</taxon>
        <taxon>Lysobacterales</taxon>
        <taxon>Lysobacteraceae</taxon>
        <taxon>Noviluteimonas</taxon>
    </lineage>
</organism>
<dbReference type="AlphaFoldDB" id="A0A7C9HUM1"/>
<keyword evidence="1" id="KW-0732">Signal</keyword>
<dbReference type="GO" id="GO:0015562">
    <property type="term" value="F:efflux transmembrane transporter activity"/>
    <property type="evidence" value="ECO:0007669"/>
    <property type="project" value="InterPro"/>
</dbReference>
<dbReference type="EMBL" id="WOXT01000004">
    <property type="protein sequence ID" value="MUV15151.1"/>
    <property type="molecule type" value="Genomic_DNA"/>
</dbReference>
<dbReference type="PANTHER" id="PTHR30203">
    <property type="entry name" value="OUTER MEMBRANE CATION EFFLUX PROTEIN"/>
    <property type="match status" value="1"/>
</dbReference>
<feature type="signal peptide" evidence="1">
    <location>
        <begin position="1"/>
        <end position="30"/>
    </location>
</feature>
<dbReference type="Proteomes" id="UP000479692">
    <property type="component" value="Unassembled WGS sequence"/>
</dbReference>
<gene>
    <name evidence="2" type="ORF">GN331_13160</name>
</gene>
<evidence type="ECO:0000256" key="1">
    <source>
        <dbReference type="SAM" id="SignalP"/>
    </source>
</evidence>
<proteinExistence type="predicted"/>
<comment type="caution">
    <text evidence="2">The sequence shown here is derived from an EMBL/GenBank/DDBJ whole genome shotgun (WGS) entry which is preliminary data.</text>
</comment>
<name>A0A7C9HUM1_9GAMM</name>
<feature type="chain" id="PRO_5028992663" evidence="1">
    <location>
        <begin position="31"/>
        <end position="421"/>
    </location>
</feature>
<evidence type="ECO:0000313" key="2">
    <source>
        <dbReference type="EMBL" id="MUV15151.1"/>
    </source>
</evidence>
<sequence>MQFVRMPRRRFVARLVVAVVGTTLMAAAFAQSPDPRAPTPLREALQAAWRQHPTYQSTESQLSAARARRDAAGRPLYNPELVFDYENEGTDRTATAGVDLTLDINGKRRAREASATARLDEATARAHLQRRDFAKDWFAALADWIRASERVRTGERRIGLLSRFAELAQKQFAADDISGLDRDLALLARDEAEAEQATLLADQAEAAARFRSAGGDPAMATLPEVALPAPLSNGDSEAAPEIAVALAAASAAEREVDVARKARTADPTVGLRGGRVEYDDLARDNVVGFTVTIPLNIRNGYRAEVVAAEADAVTARADADRIKLQLDAERQRAIDSYASTRAAWTRWTGSRGTDVGRREALLERLWREGELSTADYLLQLKQSLDTELARAELQARTWRAYADYLAATGQLERWAGLEGTP</sequence>
<dbReference type="Gene3D" id="1.20.1600.10">
    <property type="entry name" value="Outer membrane efflux proteins (OEP)"/>
    <property type="match status" value="1"/>
</dbReference>
<keyword evidence="3" id="KW-1185">Reference proteome</keyword>
<accession>A0A7C9HUM1</accession>
<evidence type="ECO:0000313" key="3">
    <source>
        <dbReference type="Proteomes" id="UP000479692"/>
    </source>
</evidence>